<sequence length="177" mass="20163">PVLILPALSRLHREVGLRLRTYNLVNMKNKTAEEVYVEMLKPAETVTLKVQHRPDDFNTIKDAPGDGFYIRCVFPSSRSSPCPHAALPLITPHLSLSLPPNRALYDRVGEAEGDLSFKKDDILYVDESLPKGSFGTWMAWQLDENAQQIQRGQIPSKYMWVEKAECKSLEMHRLESL</sequence>
<accession>A0ABV0QIH9</accession>
<evidence type="ECO:0000259" key="3">
    <source>
        <dbReference type="PROSITE" id="PS50002"/>
    </source>
</evidence>
<evidence type="ECO:0000313" key="5">
    <source>
        <dbReference type="Proteomes" id="UP001434883"/>
    </source>
</evidence>
<name>A0ABV0QIH9_9TELE</name>
<evidence type="ECO:0000256" key="2">
    <source>
        <dbReference type="PROSITE-ProRule" id="PRU00192"/>
    </source>
</evidence>
<dbReference type="SUPFAM" id="SSF50044">
    <property type="entry name" value="SH3-domain"/>
    <property type="match status" value="1"/>
</dbReference>
<dbReference type="PROSITE" id="PS50002">
    <property type="entry name" value="SH3"/>
    <property type="match status" value="1"/>
</dbReference>
<dbReference type="PANTHER" id="PTHR46360">
    <property type="entry name" value="DISKS LARGE HOMOLOG 5"/>
    <property type="match status" value="1"/>
</dbReference>
<dbReference type="InterPro" id="IPR035537">
    <property type="entry name" value="DLG5_SH3"/>
</dbReference>
<reference evidence="4 5" key="1">
    <citation type="submission" date="2021-06" db="EMBL/GenBank/DDBJ databases">
        <authorList>
            <person name="Palmer J.M."/>
        </authorList>
    </citation>
    <scope>NUCLEOTIDE SEQUENCE [LARGE SCALE GENOMIC DNA]</scope>
    <source>
        <strain evidence="4 5">XC_2019</strain>
        <tissue evidence="4">Muscle</tissue>
    </source>
</reference>
<dbReference type="Gene3D" id="2.30.30.40">
    <property type="entry name" value="SH3 Domains"/>
    <property type="match status" value="1"/>
</dbReference>
<feature type="non-terminal residue" evidence="4">
    <location>
        <position position="1"/>
    </location>
</feature>
<gene>
    <name evidence="4" type="ORF">XENOCAPTIV_011427</name>
</gene>
<keyword evidence="5" id="KW-1185">Reference proteome</keyword>
<comment type="caution">
    <text evidence="4">The sequence shown here is derived from an EMBL/GenBank/DDBJ whole genome shotgun (WGS) entry which is preliminary data.</text>
</comment>
<protein>
    <recommendedName>
        <fullName evidence="3">SH3 domain-containing protein</fullName>
    </recommendedName>
</protein>
<feature type="domain" description="SH3" evidence="3">
    <location>
        <begin position="96"/>
        <end position="164"/>
    </location>
</feature>
<dbReference type="InterPro" id="IPR001452">
    <property type="entry name" value="SH3_domain"/>
</dbReference>
<proteinExistence type="predicted"/>
<dbReference type="InterPro" id="IPR036028">
    <property type="entry name" value="SH3-like_dom_sf"/>
</dbReference>
<dbReference type="InterPro" id="IPR053004">
    <property type="entry name" value="MAGUK_Signaling_Regulators"/>
</dbReference>
<evidence type="ECO:0000256" key="1">
    <source>
        <dbReference type="ARBA" id="ARBA00022443"/>
    </source>
</evidence>
<keyword evidence="1 2" id="KW-0728">SH3 domain</keyword>
<evidence type="ECO:0000313" key="4">
    <source>
        <dbReference type="EMBL" id="MEQ2195353.1"/>
    </source>
</evidence>
<dbReference type="SMART" id="SM00326">
    <property type="entry name" value="SH3"/>
    <property type="match status" value="1"/>
</dbReference>
<dbReference type="PANTHER" id="PTHR46360:SF1">
    <property type="entry name" value="DISKS LARGE HOMOLOG 5"/>
    <property type="match status" value="1"/>
</dbReference>
<dbReference type="EMBL" id="JAHRIN010010848">
    <property type="protein sequence ID" value="MEQ2195353.1"/>
    <property type="molecule type" value="Genomic_DNA"/>
</dbReference>
<dbReference type="Proteomes" id="UP001434883">
    <property type="component" value="Unassembled WGS sequence"/>
</dbReference>
<organism evidence="4 5">
    <name type="scientific">Xenoophorus captivus</name>
    <dbReference type="NCBI Taxonomy" id="1517983"/>
    <lineage>
        <taxon>Eukaryota</taxon>
        <taxon>Metazoa</taxon>
        <taxon>Chordata</taxon>
        <taxon>Craniata</taxon>
        <taxon>Vertebrata</taxon>
        <taxon>Euteleostomi</taxon>
        <taxon>Actinopterygii</taxon>
        <taxon>Neopterygii</taxon>
        <taxon>Teleostei</taxon>
        <taxon>Neoteleostei</taxon>
        <taxon>Acanthomorphata</taxon>
        <taxon>Ovalentaria</taxon>
        <taxon>Atherinomorphae</taxon>
        <taxon>Cyprinodontiformes</taxon>
        <taxon>Goodeidae</taxon>
        <taxon>Xenoophorus</taxon>
    </lineage>
</organism>
<dbReference type="CDD" id="cd11860">
    <property type="entry name" value="SH3_DLG5"/>
    <property type="match status" value="1"/>
</dbReference>